<feature type="domain" description="ABC1 atypical kinase-like" evidence="5">
    <location>
        <begin position="103"/>
        <end position="340"/>
    </location>
</feature>
<proteinExistence type="inferred from homology"/>
<dbReference type="InterPro" id="IPR011009">
    <property type="entry name" value="Kinase-like_dom_sf"/>
</dbReference>
<dbReference type="SUPFAM" id="SSF56112">
    <property type="entry name" value="Protein kinase-like (PK-like)"/>
    <property type="match status" value="1"/>
</dbReference>
<dbReference type="GO" id="GO:0005524">
    <property type="term" value="F:ATP binding"/>
    <property type="evidence" value="ECO:0007669"/>
    <property type="project" value="UniProtKB-KW"/>
</dbReference>
<dbReference type="AlphaFoldDB" id="A0A161K7A1"/>
<keyword evidence="2" id="KW-0808">Transferase</keyword>
<reference evidence="6" key="1">
    <citation type="submission" date="2015-10" db="EMBL/GenBank/DDBJ databases">
        <authorList>
            <person name="Gilbert D.G."/>
        </authorList>
    </citation>
    <scope>NUCLEOTIDE SEQUENCE</scope>
</reference>
<sequence>MVVFKAAPYIPPMTDDTQTPRDPERNRLSGRIARSARVGANLSGAGLTFATQSLFGGDQGDEKIARALAAALGKSKGPLMKVAQMVSTIPDFLPPEYAAELSQLQAEAPAMGWPFVKRRMRAELGADWQEKFGAFEKEASHAASLGQVHGATLHDGRRVACKLQYPDMASAVESDIGQLKTMLGLFKRMDGSIDPSAMVVEITDRLREELDYAREAKHMALYANMLADRDFVTVPDPVPELSTDRLLTMSWVSGKRLDAFEDAPQEVRNRIAEMLFWTWWGPFNSHAVIHGDPHLGNYQVTGEGTGLNLLDFGCIRIFPPEFVSGVVDLYRAILADDFDAAYAAYEKWGFSGLSRELVEVLNIWARFIYGPLLDDRVRSVADGVTPGEYGRKEAFAVRKLLKEKGPVKIPREFVFMDRAAIGLGAAYLRLGAELNFYRLFNESLEGFDIEKVAARQAEAKAAVGLD</sequence>
<dbReference type="InterPro" id="IPR004147">
    <property type="entry name" value="ABC1_dom"/>
</dbReference>
<evidence type="ECO:0000313" key="6">
    <source>
        <dbReference type="EMBL" id="CUS56926.1"/>
    </source>
</evidence>
<organism evidence="6">
    <name type="scientific">hydrothermal vent metagenome</name>
    <dbReference type="NCBI Taxonomy" id="652676"/>
    <lineage>
        <taxon>unclassified sequences</taxon>
        <taxon>metagenomes</taxon>
        <taxon>ecological metagenomes</taxon>
    </lineage>
</organism>
<evidence type="ECO:0000259" key="5">
    <source>
        <dbReference type="Pfam" id="PF03109"/>
    </source>
</evidence>
<keyword evidence="4" id="KW-0067">ATP-binding</keyword>
<dbReference type="PANTHER" id="PTHR43851:SF3">
    <property type="entry name" value="COENZYME Q8"/>
    <property type="match status" value="1"/>
</dbReference>
<protein>
    <submittedName>
        <fullName evidence="6">ABC1 family protein</fullName>
    </submittedName>
</protein>
<keyword evidence="3" id="KW-0547">Nucleotide-binding</keyword>
<evidence type="ECO:0000256" key="4">
    <source>
        <dbReference type="ARBA" id="ARBA00022840"/>
    </source>
</evidence>
<evidence type="ECO:0000256" key="1">
    <source>
        <dbReference type="ARBA" id="ARBA00009670"/>
    </source>
</evidence>
<evidence type="ECO:0000256" key="2">
    <source>
        <dbReference type="ARBA" id="ARBA00022679"/>
    </source>
</evidence>
<evidence type="ECO:0000256" key="3">
    <source>
        <dbReference type="ARBA" id="ARBA00022741"/>
    </source>
</evidence>
<gene>
    <name evidence="6" type="ORF">MGWOODY_Hyp1388</name>
</gene>
<dbReference type="EMBL" id="CZQD01000034">
    <property type="protein sequence ID" value="CUS56926.1"/>
    <property type="molecule type" value="Genomic_DNA"/>
</dbReference>
<name>A0A161K7A1_9ZZZZ</name>
<accession>A0A161K7A1</accession>
<dbReference type="InterPro" id="IPR034646">
    <property type="entry name" value="ADCK3_dom"/>
</dbReference>
<dbReference type="GO" id="GO:0006744">
    <property type="term" value="P:ubiquinone biosynthetic process"/>
    <property type="evidence" value="ECO:0007669"/>
    <property type="project" value="TreeGrafter"/>
</dbReference>
<comment type="similarity">
    <text evidence="1">Belongs to the protein kinase superfamily. ADCK protein kinase family.</text>
</comment>
<dbReference type="GO" id="GO:0016740">
    <property type="term" value="F:transferase activity"/>
    <property type="evidence" value="ECO:0007669"/>
    <property type="project" value="UniProtKB-KW"/>
</dbReference>
<dbReference type="CDD" id="cd13970">
    <property type="entry name" value="ABC1_ADCK3"/>
    <property type="match status" value="1"/>
</dbReference>
<dbReference type="PANTHER" id="PTHR43851">
    <property type="match status" value="1"/>
</dbReference>
<dbReference type="Pfam" id="PF03109">
    <property type="entry name" value="ABC1"/>
    <property type="match status" value="1"/>
</dbReference>
<dbReference type="InterPro" id="IPR051409">
    <property type="entry name" value="Atypical_kinase_ADCK"/>
</dbReference>